<dbReference type="InterPro" id="IPR008984">
    <property type="entry name" value="SMAD_FHA_dom_sf"/>
</dbReference>
<evidence type="ECO:0000259" key="2">
    <source>
        <dbReference type="PROSITE" id="PS50006"/>
    </source>
</evidence>
<dbReference type="SUPFAM" id="SSF49879">
    <property type="entry name" value="SMAD/FHA domain"/>
    <property type="match status" value="1"/>
</dbReference>
<organism evidence="4 6">
    <name type="scientific">Jannaschia seohaensis</name>
    <dbReference type="NCBI Taxonomy" id="475081"/>
    <lineage>
        <taxon>Bacteria</taxon>
        <taxon>Pseudomonadati</taxon>
        <taxon>Pseudomonadota</taxon>
        <taxon>Alphaproteobacteria</taxon>
        <taxon>Rhodobacterales</taxon>
        <taxon>Roseobacteraceae</taxon>
        <taxon>Jannaschia</taxon>
    </lineage>
</organism>
<reference evidence="3 5" key="2">
    <citation type="submission" date="2018-03" db="EMBL/GenBank/DDBJ databases">
        <title>Genomic Encyclopedia of Archaeal and Bacterial Type Strains, Phase II (KMG-II): from individual species to whole genera.</title>
        <authorList>
            <person name="Goeker M."/>
        </authorList>
    </citation>
    <scope>NUCLEOTIDE SEQUENCE [LARGE SCALE GENOMIC DNA]</scope>
    <source>
        <strain evidence="3 5">DSM 25227</strain>
    </source>
</reference>
<feature type="region of interest" description="Disordered" evidence="1">
    <location>
        <begin position="1"/>
        <end position="38"/>
    </location>
</feature>
<dbReference type="AlphaFoldDB" id="A0A2Y9B9N9"/>
<dbReference type="EMBL" id="QGDJ01000016">
    <property type="protein sequence ID" value="PWJ12498.1"/>
    <property type="molecule type" value="Genomic_DNA"/>
</dbReference>
<sequence length="293" mass="30509">MKFLRNLFGKKSAQPSHPNPAAQQPVQRRAGASERALSAAEIAAARAAVPPTPKQGAEAPLATTQILQNLAERLKEPSATGIWDIEEDAPAPKAAAPAAPAMAKAPSNPTSPLAEMAARAPARSARRNKTRLIGFDTSEGSVVDLFDEDETATSLAGANAAPAASAVTFPVGWVLIVQGPGRGHAFPLSAGMSSIGRGEDQTVRLDFGDAAISRSGHAAIVYDPDERSFLLGQGGKSNIVRLNGKPVIASTEMNDGDEIKIGETILQLKALCGPDFDWSDTDGEEDDEDVAIA</sequence>
<evidence type="ECO:0000256" key="1">
    <source>
        <dbReference type="SAM" id="MobiDB-lite"/>
    </source>
</evidence>
<gene>
    <name evidence="3" type="ORF">BCF38_11656</name>
    <name evidence="4" type="ORF">SAMN05421539_11656</name>
</gene>
<name>A0A2Y9B9N9_9RHOB</name>
<evidence type="ECO:0000313" key="6">
    <source>
        <dbReference type="Proteomes" id="UP000251571"/>
    </source>
</evidence>
<dbReference type="EMBL" id="UETC01000016">
    <property type="protein sequence ID" value="SSA50979.1"/>
    <property type="molecule type" value="Genomic_DNA"/>
</dbReference>
<dbReference type="Proteomes" id="UP000245839">
    <property type="component" value="Unassembled WGS sequence"/>
</dbReference>
<dbReference type="Proteomes" id="UP000251571">
    <property type="component" value="Unassembled WGS sequence"/>
</dbReference>
<dbReference type="Gene3D" id="2.60.200.20">
    <property type="match status" value="1"/>
</dbReference>
<dbReference type="OrthoDB" id="370565at2"/>
<feature type="domain" description="FHA" evidence="2">
    <location>
        <begin position="193"/>
        <end position="247"/>
    </location>
</feature>
<dbReference type="Pfam" id="PF00498">
    <property type="entry name" value="FHA"/>
    <property type="match status" value="1"/>
</dbReference>
<keyword evidence="5" id="KW-1185">Reference proteome</keyword>
<accession>A0A2Y9B9N9</accession>
<reference evidence="4 6" key="1">
    <citation type="submission" date="2016-10" db="EMBL/GenBank/DDBJ databases">
        <authorList>
            <person name="Cai Z."/>
        </authorList>
    </citation>
    <scope>NUCLEOTIDE SEQUENCE [LARGE SCALE GENOMIC DNA]</scope>
    <source>
        <strain evidence="4 6">DSM 25227</strain>
    </source>
</reference>
<dbReference type="CDD" id="cd00060">
    <property type="entry name" value="FHA"/>
    <property type="match status" value="1"/>
</dbReference>
<feature type="compositionally biased region" description="Polar residues" evidence="1">
    <location>
        <begin position="13"/>
        <end position="26"/>
    </location>
</feature>
<protein>
    <submittedName>
        <fullName evidence="4">FHA domain-containing protein</fullName>
    </submittedName>
</protein>
<dbReference type="InterPro" id="IPR000253">
    <property type="entry name" value="FHA_dom"/>
</dbReference>
<evidence type="ECO:0000313" key="4">
    <source>
        <dbReference type="EMBL" id="SSA50979.1"/>
    </source>
</evidence>
<evidence type="ECO:0000313" key="3">
    <source>
        <dbReference type="EMBL" id="PWJ12498.1"/>
    </source>
</evidence>
<dbReference type="PROSITE" id="PS50006">
    <property type="entry name" value="FHA_DOMAIN"/>
    <property type="match status" value="1"/>
</dbReference>
<dbReference type="RefSeq" id="WP_109566171.1">
    <property type="nucleotide sequence ID" value="NZ_QGDJ01000016.1"/>
</dbReference>
<proteinExistence type="predicted"/>
<evidence type="ECO:0000313" key="5">
    <source>
        <dbReference type="Proteomes" id="UP000245839"/>
    </source>
</evidence>